<keyword evidence="1" id="KW-0464">Manganese</keyword>
<gene>
    <name evidence="3" type="ORF">GT409_10040</name>
</gene>
<dbReference type="SUPFAM" id="SSF51569">
    <property type="entry name" value="Aldolase"/>
    <property type="match status" value="1"/>
</dbReference>
<proteinExistence type="predicted"/>
<name>A0A6P1MEC3_9BACT</name>
<dbReference type="InterPro" id="IPR013785">
    <property type="entry name" value="Aldolase_TIM"/>
</dbReference>
<dbReference type="PANTHER" id="PTHR10277">
    <property type="entry name" value="HOMOCITRATE SYNTHASE-RELATED"/>
    <property type="match status" value="1"/>
</dbReference>
<evidence type="ECO:0000313" key="3">
    <source>
        <dbReference type="EMBL" id="QHI70924.1"/>
    </source>
</evidence>
<keyword evidence="4" id="KW-1185">Reference proteome</keyword>
<dbReference type="CDD" id="cd07944">
    <property type="entry name" value="DRE_TIM_HOA_like"/>
    <property type="match status" value="1"/>
</dbReference>
<evidence type="ECO:0000256" key="1">
    <source>
        <dbReference type="ARBA" id="ARBA00023211"/>
    </source>
</evidence>
<reference evidence="3 4" key="1">
    <citation type="submission" date="2020-01" db="EMBL/GenBank/DDBJ databases">
        <title>Ponticoccus aerotolerans gen. nov., sp. nov., an anaerobic bacterium and proposal of Ponticoccusceae fam. nov., Ponticoccusles ord. nov. and Ponticoccuse classis nov. in the phylum Kiritimatiellaeota.</title>
        <authorList>
            <person name="Zhou L.Y."/>
            <person name="Du Z.J."/>
        </authorList>
    </citation>
    <scope>NUCLEOTIDE SEQUENCE [LARGE SCALE GENOMIC DNA]</scope>
    <source>
        <strain evidence="3 4">S-5007</strain>
    </source>
</reference>
<feature type="domain" description="Pyruvate carboxyltransferase" evidence="2">
    <location>
        <begin position="18"/>
        <end position="273"/>
    </location>
</feature>
<organism evidence="3 4">
    <name type="scientific">Tichowtungia aerotolerans</name>
    <dbReference type="NCBI Taxonomy" id="2697043"/>
    <lineage>
        <taxon>Bacteria</taxon>
        <taxon>Pseudomonadati</taxon>
        <taxon>Kiritimatiellota</taxon>
        <taxon>Tichowtungiia</taxon>
        <taxon>Tichowtungiales</taxon>
        <taxon>Tichowtungiaceae</taxon>
        <taxon>Tichowtungia</taxon>
    </lineage>
</organism>
<evidence type="ECO:0000313" key="4">
    <source>
        <dbReference type="Proteomes" id="UP000464954"/>
    </source>
</evidence>
<dbReference type="PANTHER" id="PTHR10277:SF9">
    <property type="entry name" value="2-ISOPROPYLMALATE SYNTHASE 1, CHLOROPLASTIC-RELATED"/>
    <property type="match status" value="1"/>
</dbReference>
<dbReference type="Gene3D" id="3.20.20.70">
    <property type="entry name" value="Aldolase class I"/>
    <property type="match status" value="1"/>
</dbReference>
<dbReference type="KEGG" id="taer:GT409_10040"/>
<accession>A0A6P1MEC3</accession>
<dbReference type="InterPro" id="IPR050073">
    <property type="entry name" value="2-IPM_HCS-like"/>
</dbReference>
<dbReference type="PROSITE" id="PS50991">
    <property type="entry name" value="PYR_CT"/>
    <property type="match status" value="1"/>
</dbReference>
<dbReference type="GO" id="GO:0009098">
    <property type="term" value="P:L-leucine biosynthetic process"/>
    <property type="evidence" value="ECO:0007669"/>
    <property type="project" value="TreeGrafter"/>
</dbReference>
<dbReference type="Pfam" id="PF00682">
    <property type="entry name" value="HMGL-like"/>
    <property type="match status" value="1"/>
</dbReference>
<dbReference type="Proteomes" id="UP000464954">
    <property type="component" value="Chromosome"/>
</dbReference>
<dbReference type="GO" id="GO:0003852">
    <property type="term" value="F:2-isopropylmalate synthase activity"/>
    <property type="evidence" value="ECO:0007669"/>
    <property type="project" value="TreeGrafter"/>
</dbReference>
<dbReference type="AlphaFoldDB" id="A0A6P1MEC3"/>
<dbReference type="EMBL" id="CP047593">
    <property type="protein sequence ID" value="QHI70924.1"/>
    <property type="molecule type" value="Genomic_DNA"/>
</dbReference>
<evidence type="ECO:0000259" key="2">
    <source>
        <dbReference type="PROSITE" id="PS50991"/>
    </source>
</evidence>
<dbReference type="InterPro" id="IPR000891">
    <property type="entry name" value="PYR_CT"/>
</dbReference>
<protein>
    <submittedName>
        <fullName evidence="3">Nucleoid-structuring protein H-NS</fullName>
    </submittedName>
</protein>
<sequence length="326" mass="36797">MTKQKDISAESVDCWPQLKVLDCTIRDGGLMNNHKFSNEFVRGVHKALVASGIDYMEIGYKADKKLFSADDYGIWKMCDEEDLKAFFGDEDPGVKISVMADVGRTNHSDIAPRDQSMIDLVRVACYIHQIPAALDMVRDAKEKGYETSVNLMAISTVPEFELNKGLELIGRCEAADMLYLVDSFGSLYYEQIEDLMRRYRGAMQHGQQIGIHAHNNQQMAYVNTVCSAINGATMLDSTIDGLGRGAGNCPTELLLGFLRNPKFHQRPIIEAVEKLMIPLHEQIDWGYSIPYMITAQMNEHPRSAIKMRESEGKNQLVSFYDEIHDQ</sequence>